<dbReference type="Proteomes" id="UP001281003">
    <property type="component" value="Unassembled WGS sequence"/>
</dbReference>
<protein>
    <submittedName>
        <fullName evidence="1">Uncharacterized protein</fullName>
    </submittedName>
</protein>
<reference evidence="1" key="2">
    <citation type="submission" date="2023-07" db="EMBL/GenBank/DDBJ databases">
        <authorList>
            <consortium name="Lawrence Berkeley National Laboratory"/>
            <person name="Haridas S."/>
            <person name="Hensen N."/>
            <person name="Bonometti L."/>
            <person name="Westerberg I."/>
            <person name="Brannstrom I.O."/>
            <person name="Guillou S."/>
            <person name="Cros-Aarteil S."/>
            <person name="Calhoun S."/>
            <person name="Kuo A."/>
            <person name="Mondo S."/>
            <person name="Pangilinan J."/>
            <person name="Riley R."/>
            <person name="LaButti K."/>
            <person name="Andreopoulos B."/>
            <person name="Lipzen A."/>
            <person name="Chen C."/>
            <person name="Yanf M."/>
            <person name="Daum C."/>
            <person name="Ng V."/>
            <person name="Clum A."/>
            <person name="Steindorff A."/>
            <person name="Ohm R."/>
            <person name="Martin F."/>
            <person name="Silar P."/>
            <person name="Natvig D."/>
            <person name="Lalanne C."/>
            <person name="Gautier V."/>
            <person name="Ament-velasquez S.L."/>
            <person name="Kruys A."/>
            <person name="Hutchinson M.I."/>
            <person name="Powell A.J."/>
            <person name="Barry K."/>
            <person name="Miller A.N."/>
            <person name="Grigoriev I.V."/>
            <person name="Debuchy R."/>
            <person name="Gladieux P."/>
            <person name="Thoren M.H."/>
            <person name="Johannesson H."/>
        </authorList>
    </citation>
    <scope>NUCLEOTIDE SEQUENCE</scope>
    <source>
        <strain evidence="1">FGSC 1904</strain>
    </source>
</reference>
<reference evidence="1" key="1">
    <citation type="journal article" date="2023" name="Mol. Phylogenet. Evol.">
        <title>Genome-scale phylogeny and comparative genomics of the fungal order Sordariales.</title>
        <authorList>
            <person name="Hensen N."/>
            <person name="Bonometti L."/>
            <person name="Westerberg I."/>
            <person name="Brannstrom I.O."/>
            <person name="Guillou S."/>
            <person name="Cros-Aarteil S."/>
            <person name="Calhoun S."/>
            <person name="Haridas S."/>
            <person name="Kuo A."/>
            <person name="Mondo S."/>
            <person name="Pangilinan J."/>
            <person name="Riley R."/>
            <person name="LaButti K."/>
            <person name="Andreopoulos B."/>
            <person name="Lipzen A."/>
            <person name="Chen C."/>
            <person name="Yan M."/>
            <person name="Daum C."/>
            <person name="Ng V."/>
            <person name="Clum A."/>
            <person name="Steindorff A."/>
            <person name="Ohm R.A."/>
            <person name="Martin F."/>
            <person name="Silar P."/>
            <person name="Natvig D.O."/>
            <person name="Lalanne C."/>
            <person name="Gautier V."/>
            <person name="Ament-Velasquez S.L."/>
            <person name="Kruys A."/>
            <person name="Hutchinson M.I."/>
            <person name="Powell A.J."/>
            <person name="Barry K."/>
            <person name="Miller A.N."/>
            <person name="Grigoriev I.V."/>
            <person name="Debuchy R."/>
            <person name="Gladieux P."/>
            <person name="Hiltunen Thoren M."/>
            <person name="Johannesson H."/>
        </authorList>
    </citation>
    <scope>NUCLEOTIDE SEQUENCE</scope>
    <source>
        <strain evidence="1">FGSC 1904</strain>
    </source>
</reference>
<evidence type="ECO:0000313" key="1">
    <source>
        <dbReference type="EMBL" id="KAK3402569.1"/>
    </source>
</evidence>
<organism evidence="1 2">
    <name type="scientific">Sordaria brevicollis</name>
    <dbReference type="NCBI Taxonomy" id="83679"/>
    <lineage>
        <taxon>Eukaryota</taxon>
        <taxon>Fungi</taxon>
        <taxon>Dikarya</taxon>
        <taxon>Ascomycota</taxon>
        <taxon>Pezizomycotina</taxon>
        <taxon>Sordariomycetes</taxon>
        <taxon>Sordariomycetidae</taxon>
        <taxon>Sordariales</taxon>
        <taxon>Sordariaceae</taxon>
        <taxon>Sordaria</taxon>
    </lineage>
</organism>
<accession>A0AAE0PMP8</accession>
<comment type="caution">
    <text evidence="1">The sequence shown here is derived from an EMBL/GenBank/DDBJ whole genome shotgun (WGS) entry which is preliminary data.</text>
</comment>
<keyword evidence="2" id="KW-1185">Reference proteome</keyword>
<evidence type="ECO:0000313" key="2">
    <source>
        <dbReference type="Proteomes" id="UP001281003"/>
    </source>
</evidence>
<dbReference type="EMBL" id="JAUTDP010000001">
    <property type="protein sequence ID" value="KAK3402569.1"/>
    <property type="molecule type" value="Genomic_DNA"/>
</dbReference>
<gene>
    <name evidence="1" type="ORF">B0T20DRAFT_2850</name>
</gene>
<sequence length="210" mass="22788">MFPRKIAQCGARRTTFSTSLPTLIITSVMVQRHHGNSWRGAMPEHVGAALPPSLDQRPYAVTISKIVLFSTCPGYPCDLSHSRVQLTDAILYTICQASFSRDKSLPGCSVLTSYPHDSLDPCSCVSHGQHLTANPHNLSVARDYRTRVTELCNELPTAAGSSGSPESSVLSAWDLRGFHFPRLSRALSSFRPAHGHCGNTTRPSTPSPTS</sequence>
<proteinExistence type="predicted"/>
<name>A0AAE0PMP8_SORBR</name>
<dbReference type="AlphaFoldDB" id="A0AAE0PMP8"/>